<dbReference type="Gene3D" id="3.40.50.2000">
    <property type="entry name" value="Glycogen Phosphorylase B"/>
    <property type="match status" value="2"/>
</dbReference>
<dbReference type="GO" id="GO:0016757">
    <property type="term" value="F:glycosyltransferase activity"/>
    <property type="evidence" value="ECO:0007669"/>
    <property type="project" value="UniProtKB-KW"/>
</dbReference>
<dbReference type="PANTHER" id="PTHR12526:SF510">
    <property type="entry name" value="D-INOSITOL 3-PHOSPHATE GLYCOSYLTRANSFERASE"/>
    <property type="match status" value="1"/>
</dbReference>
<keyword evidence="1 4" id="KW-0328">Glycosyltransferase</keyword>
<name>A0AAU7JMK3_9HYPH</name>
<dbReference type="CDD" id="cd03801">
    <property type="entry name" value="GT4_PimA-like"/>
    <property type="match status" value="1"/>
</dbReference>
<gene>
    <name evidence="4" type="ORF">ABEG18_12195</name>
</gene>
<dbReference type="Pfam" id="PF13439">
    <property type="entry name" value="Glyco_transf_4"/>
    <property type="match status" value="1"/>
</dbReference>
<dbReference type="AlphaFoldDB" id="A0AAU7JMK3"/>
<feature type="domain" description="Glycosyltransferase subfamily 4-like N-terminal" evidence="3">
    <location>
        <begin position="18"/>
        <end position="186"/>
    </location>
</feature>
<dbReference type="RefSeq" id="WP_406858332.1">
    <property type="nucleotide sequence ID" value="NZ_CP157484.1"/>
</dbReference>
<dbReference type="InterPro" id="IPR028098">
    <property type="entry name" value="Glyco_trans_4-like_N"/>
</dbReference>
<evidence type="ECO:0000256" key="2">
    <source>
        <dbReference type="ARBA" id="ARBA00022679"/>
    </source>
</evidence>
<evidence type="ECO:0000259" key="3">
    <source>
        <dbReference type="Pfam" id="PF13439"/>
    </source>
</evidence>
<dbReference type="SUPFAM" id="SSF53756">
    <property type="entry name" value="UDP-Glycosyltransferase/glycogen phosphorylase"/>
    <property type="match status" value="1"/>
</dbReference>
<sequence length="377" mass="39903">MPSGQALRIVHVFRAPTGGLFRHVLDLARAQADAGHDVGLICDTNGGERAASALSAVASRLTLGVARIGMPREPSPFDATALARVSRVLLRARPDVVHGHGAKGGFYGRIAPARPWGPGPARIYTPHGGSAHYGQATPAGRLYGVIERTLARRTSVFTFESDYVAGRFEAMLGDVPHAAVVIHNGLAAHEFEPVLDAPEAADILYLGELRRLKGVDTLLEALSLLRDMLPWEPSAVIVGAGPDEADFRAQARQFGLRGVAFRPPMPARQAFALGRVMAVPSRAESLPYVVIEAAAAQRPLVATAVGGVPEILGPFSDRLVPADSPQALAAALAAVLLKRQDDRAEEARGLAAHVAAHFAIDRMAGAVEAAYRKAVRR</sequence>
<evidence type="ECO:0000313" key="4">
    <source>
        <dbReference type="EMBL" id="XBO41478.1"/>
    </source>
</evidence>
<organism evidence="4">
    <name type="scientific">Alsobacter sp. KACC 23698</name>
    <dbReference type="NCBI Taxonomy" id="3149229"/>
    <lineage>
        <taxon>Bacteria</taxon>
        <taxon>Pseudomonadati</taxon>
        <taxon>Pseudomonadota</taxon>
        <taxon>Alphaproteobacteria</taxon>
        <taxon>Hyphomicrobiales</taxon>
        <taxon>Alsobacteraceae</taxon>
        <taxon>Alsobacter</taxon>
    </lineage>
</organism>
<dbReference type="EMBL" id="CP157484">
    <property type="protein sequence ID" value="XBO41478.1"/>
    <property type="molecule type" value="Genomic_DNA"/>
</dbReference>
<accession>A0AAU7JMK3</accession>
<dbReference type="EC" id="2.4.-.-" evidence="4"/>
<keyword evidence="2 4" id="KW-0808">Transferase</keyword>
<reference evidence="4" key="1">
    <citation type="submission" date="2024-05" db="EMBL/GenBank/DDBJ databases">
        <authorList>
            <person name="Kim S."/>
            <person name="Heo J."/>
            <person name="Choi H."/>
            <person name="Choi Y."/>
            <person name="Kwon S.-W."/>
            <person name="Kim Y."/>
        </authorList>
    </citation>
    <scope>NUCLEOTIDE SEQUENCE</scope>
    <source>
        <strain evidence="4">KACC 23698</strain>
    </source>
</reference>
<evidence type="ECO:0000256" key="1">
    <source>
        <dbReference type="ARBA" id="ARBA00022676"/>
    </source>
</evidence>
<dbReference type="Pfam" id="PF13692">
    <property type="entry name" value="Glyco_trans_1_4"/>
    <property type="match status" value="1"/>
</dbReference>
<dbReference type="PANTHER" id="PTHR12526">
    <property type="entry name" value="GLYCOSYLTRANSFERASE"/>
    <property type="match status" value="1"/>
</dbReference>
<proteinExistence type="predicted"/>
<protein>
    <submittedName>
        <fullName evidence="4">Glycosyltransferase family 4 protein</fullName>
        <ecNumber evidence="4">2.4.-.-</ecNumber>
    </submittedName>
</protein>